<dbReference type="AlphaFoldDB" id="Q82KL4"/>
<keyword evidence="3" id="KW-1185">Reference proteome</keyword>
<dbReference type="InterPro" id="IPR047640">
    <property type="entry name" value="RpiR-like"/>
</dbReference>
<name>Q82KL4_STRAW</name>
<dbReference type="PANTHER" id="PTHR30514">
    <property type="entry name" value="GLUCOKINASE"/>
    <property type="match status" value="1"/>
</dbReference>
<evidence type="ECO:0000256" key="1">
    <source>
        <dbReference type="SAM" id="MobiDB-lite"/>
    </source>
</evidence>
<dbReference type="GO" id="GO:0097367">
    <property type="term" value="F:carbohydrate derivative binding"/>
    <property type="evidence" value="ECO:0007669"/>
    <property type="project" value="InterPro"/>
</dbReference>
<evidence type="ECO:0000313" key="3">
    <source>
        <dbReference type="Proteomes" id="UP000000428"/>
    </source>
</evidence>
<organism evidence="2 3">
    <name type="scientific">Streptomyces avermitilis (strain ATCC 31267 / DSM 46492 / JCM 5070 / NBRC 14893 / NCIMB 12804 / NRRL 8165 / MA-4680)</name>
    <dbReference type="NCBI Taxonomy" id="227882"/>
    <lineage>
        <taxon>Bacteria</taxon>
        <taxon>Bacillati</taxon>
        <taxon>Actinomycetota</taxon>
        <taxon>Actinomycetes</taxon>
        <taxon>Kitasatosporales</taxon>
        <taxon>Streptomycetaceae</taxon>
        <taxon>Streptomyces</taxon>
    </lineage>
</organism>
<dbReference type="SUPFAM" id="SSF53697">
    <property type="entry name" value="SIS domain"/>
    <property type="match status" value="1"/>
</dbReference>
<sequence length="178" mass="18499">MSSADGGQRMSTDDRVAVTPGIARPHASPGLAGPDRLGLVTDRTGALPDLRPAAPRLVGDSDSDVYDVCVGVSHSGTTPETVRALGPAHRPRRAITAALTDAAPCPVADADAADAALGTVVRETGLRQGAISVRIAQLAIVDRVLIAVTRRTPHQAEAAPRATFDTVHDLRLEGQPRR</sequence>
<reference evidence="2 3" key="3">
    <citation type="journal article" date="2014" name="J. Ind. Microbiol. Biotechnol.">
        <title>Genome mining of the Streptomyces avermitilis genome and development of genome-minimized hosts for heterologous expression of biosynthetic gene clusters.</title>
        <authorList>
            <person name="Ikeda H."/>
            <person name="Shin-ya K."/>
            <person name="Omura S."/>
        </authorList>
    </citation>
    <scope>NUCLEOTIDE SEQUENCE [LARGE SCALE GENOMIC DNA]</scope>
    <source>
        <strain evidence="3">ATCC 31267 / DSM 46492 / JCM 5070 / NBRC 14893 / NCIMB 12804 / NRRL 8165 / MA-4680</strain>
    </source>
</reference>
<reference evidence="2 3" key="1">
    <citation type="journal article" date="2001" name="Proc. Natl. Acad. Sci. U.S.A.">
        <title>Genome sequence of an industrial microorganism Streptomyces avermitilis: deducing the ability of producing secondary metabolites.</title>
        <authorList>
            <person name="Omura S."/>
            <person name="Ikeda H."/>
            <person name="Ishikawa J."/>
            <person name="Hanamoto A."/>
            <person name="Takahashi C."/>
            <person name="Shinose M."/>
            <person name="Takahashi Y."/>
            <person name="Horikawa H."/>
            <person name="Nakazawa H."/>
            <person name="Osonoe T."/>
            <person name="Kikuchi H."/>
            <person name="Shiba T."/>
            <person name="Sakaki Y."/>
            <person name="Hattori M."/>
        </authorList>
    </citation>
    <scope>NUCLEOTIDE SEQUENCE [LARGE SCALE GENOMIC DNA]</scope>
    <source>
        <strain evidence="3">ATCC 31267 / DSM 46492 / JCM 5070 / NBRC 14893 / NCIMB 12804 / NRRL 8165 / MA-4680</strain>
    </source>
</reference>
<protein>
    <submittedName>
        <fullName evidence="2">Uncharacterized protein</fullName>
    </submittedName>
</protein>
<gene>
    <name evidence="2" type="ORF">SAVERM_2359</name>
</gene>
<dbReference type="EMBL" id="BA000030">
    <property type="protein sequence ID" value="BAC70070.1"/>
    <property type="molecule type" value="Genomic_DNA"/>
</dbReference>
<dbReference type="GO" id="GO:1901135">
    <property type="term" value="P:carbohydrate derivative metabolic process"/>
    <property type="evidence" value="ECO:0007669"/>
    <property type="project" value="InterPro"/>
</dbReference>
<dbReference type="InterPro" id="IPR046348">
    <property type="entry name" value="SIS_dom_sf"/>
</dbReference>
<dbReference type="GO" id="GO:0003677">
    <property type="term" value="F:DNA binding"/>
    <property type="evidence" value="ECO:0007669"/>
    <property type="project" value="InterPro"/>
</dbReference>
<dbReference type="GO" id="GO:0003700">
    <property type="term" value="F:DNA-binding transcription factor activity"/>
    <property type="evidence" value="ECO:0007669"/>
    <property type="project" value="InterPro"/>
</dbReference>
<reference evidence="2 3" key="2">
    <citation type="journal article" date="2003" name="Nat. Biotechnol.">
        <title>Complete genome sequence and comparative analysis of the industrial microorganism Streptomyces avermitilis.</title>
        <authorList>
            <person name="Ikeda H."/>
            <person name="Ishikawa J."/>
            <person name="Hanamoto A."/>
            <person name="Shinose M."/>
            <person name="Kikuchi H."/>
            <person name="Shiba T."/>
            <person name="Sakaki Y."/>
            <person name="Hattori M."/>
            <person name="Omura S."/>
        </authorList>
    </citation>
    <scope>NUCLEOTIDE SEQUENCE [LARGE SCALE GENOMIC DNA]</scope>
    <source>
        <strain evidence="3">ATCC 31267 / DSM 46492 / JCM 5070 / NBRC 14893 / NCIMB 12804 / NRRL 8165 / MA-4680</strain>
    </source>
</reference>
<dbReference type="Gene3D" id="3.40.50.10490">
    <property type="entry name" value="Glucose-6-phosphate isomerase like protein, domain 1"/>
    <property type="match status" value="1"/>
</dbReference>
<proteinExistence type="predicted"/>
<dbReference type="HOGENOM" id="CLU_1509717_0_0_11"/>
<feature type="region of interest" description="Disordered" evidence="1">
    <location>
        <begin position="20"/>
        <end position="40"/>
    </location>
</feature>
<dbReference type="PANTHER" id="PTHR30514:SF1">
    <property type="entry name" value="HTH-TYPE TRANSCRIPTIONAL REGULATOR HEXR-RELATED"/>
    <property type="match status" value="1"/>
</dbReference>
<dbReference type="eggNOG" id="COG1737">
    <property type="taxonomic scope" value="Bacteria"/>
</dbReference>
<dbReference type="KEGG" id="sma:SAVERM_2359"/>
<accession>Q82KL4</accession>
<evidence type="ECO:0000313" key="2">
    <source>
        <dbReference type="EMBL" id="BAC70070.1"/>
    </source>
</evidence>
<dbReference type="Proteomes" id="UP000000428">
    <property type="component" value="Chromosome"/>
</dbReference>